<gene>
    <name evidence="1" type="ORF">SBF1_200004</name>
</gene>
<reference evidence="2" key="1">
    <citation type="submission" date="2018-02" db="EMBL/GenBank/DDBJ databases">
        <authorList>
            <person name="Hausmann B."/>
        </authorList>
    </citation>
    <scope>NUCLEOTIDE SEQUENCE [LARGE SCALE GENOMIC DNA]</scope>
    <source>
        <strain evidence="2">Peat soil MAG SbF1</strain>
    </source>
</reference>
<proteinExistence type="predicted"/>
<organism evidence="1 2">
    <name type="scientific">Candidatus Desulfosporosinus infrequens</name>
    <dbReference type="NCBI Taxonomy" id="2043169"/>
    <lineage>
        <taxon>Bacteria</taxon>
        <taxon>Bacillati</taxon>
        <taxon>Bacillota</taxon>
        <taxon>Clostridia</taxon>
        <taxon>Eubacteriales</taxon>
        <taxon>Desulfitobacteriaceae</taxon>
        <taxon>Desulfosporosinus</taxon>
    </lineage>
</organism>
<evidence type="ECO:0000313" key="2">
    <source>
        <dbReference type="Proteomes" id="UP000238916"/>
    </source>
</evidence>
<accession>A0A2U3KHH8</accession>
<dbReference type="Proteomes" id="UP000238916">
    <property type="component" value="Unassembled WGS sequence"/>
</dbReference>
<dbReference type="AlphaFoldDB" id="A0A2U3KHH8"/>
<sequence length="52" mass="5909">MNKAIIALHDFVLGLLVGLQAEYEVNEGIIFGNWKEYIVSWFALYSCKNSLS</sequence>
<protein>
    <submittedName>
        <fullName evidence="1">Uncharacterized protein</fullName>
    </submittedName>
</protein>
<name>A0A2U3KHH8_9FIRM</name>
<evidence type="ECO:0000313" key="1">
    <source>
        <dbReference type="EMBL" id="SPF38980.1"/>
    </source>
</evidence>
<dbReference type="EMBL" id="OMOF01000113">
    <property type="protein sequence ID" value="SPF38980.1"/>
    <property type="molecule type" value="Genomic_DNA"/>
</dbReference>